<evidence type="ECO:0000259" key="10">
    <source>
        <dbReference type="PROSITE" id="PS50011"/>
    </source>
</evidence>
<evidence type="ECO:0000256" key="1">
    <source>
        <dbReference type="ARBA" id="ARBA00012513"/>
    </source>
</evidence>
<evidence type="ECO:0000256" key="5">
    <source>
        <dbReference type="ARBA" id="ARBA00022777"/>
    </source>
</evidence>
<evidence type="ECO:0000256" key="3">
    <source>
        <dbReference type="ARBA" id="ARBA00022679"/>
    </source>
</evidence>
<dbReference type="OrthoDB" id="5979581at2759"/>
<dbReference type="PROSITE" id="PS00107">
    <property type="entry name" value="PROTEIN_KINASE_ATP"/>
    <property type="match status" value="1"/>
</dbReference>
<gene>
    <name evidence="11" type="ORF">BO94DRAFT_563121</name>
</gene>
<dbReference type="GO" id="GO:0050684">
    <property type="term" value="P:regulation of mRNA processing"/>
    <property type="evidence" value="ECO:0007669"/>
    <property type="project" value="TreeGrafter"/>
</dbReference>
<comment type="catalytic activity">
    <reaction evidence="7">
        <text>L-threonyl-[protein] + ATP = O-phospho-L-threonyl-[protein] + ADP + H(+)</text>
        <dbReference type="Rhea" id="RHEA:46608"/>
        <dbReference type="Rhea" id="RHEA-COMP:11060"/>
        <dbReference type="Rhea" id="RHEA-COMP:11605"/>
        <dbReference type="ChEBI" id="CHEBI:15378"/>
        <dbReference type="ChEBI" id="CHEBI:30013"/>
        <dbReference type="ChEBI" id="CHEBI:30616"/>
        <dbReference type="ChEBI" id="CHEBI:61977"/>
        <dbReference type="ChEBI" id="CHEBI:456216"/>
        <dbReference type="EC" id="2.7.11.1"/>
    </reaction>
</comment>
<dbReference type="EMBL" id="MSFK01000004">
    <property type="protein sequence ID" value="PWY94480.1"/>
    <property type="molecule type" value="Genomic_DNA"/>
</dbReference>
<keyword evidence="5 11" id="KW-0418">Kinase</keyword>
<keyword evidence="12" id="KW-1185">Reference proteome</keyword>
<dbReference type="GeneID" id="37116474"/>
<dbReference type="AlphaFoldDB" id="A0A317XD62"/>
<keyword evidence="4 9" id="KW-0547">Nucleotide-binding</keyword>
<dbReference type="STRING" id="1450535.A0A317XD62"/>
<sequence length="526" mass="60195">MILECFTEYYLWRSGSTHEAYFTYLFSISLMTGHYTRLVWGSLGATGAIRNSHFRLFCFDIALTIETLKHYRSNMRCSRRLLVYPYHSCRALSVTAFNSLSSDNNSTYLPLYEPIEGVERLENYCPGGYHPIKIGDRFRARYQVVHKLGHGSYSTTWLAYDEESKKYAAAKVCIADSKLKKEHDVLSTLAKAQFSPIYSAGKTMIPSILDSFHIHGPNGDHVCYITSPEKTSLCGAKDESWSRLFQLDVARALAAQLAIAVGYIHTRGVVHGDLHLGNILLKRPLKLDHLSIGELYEEYGTPELERVVRLDGTALPDGVPSHGIFPIWLGEASDKLSLAEAKILLTNFGEAFLPRKEDIYESHTPLVLRPPEARFEPTRPLSFPSDIWTLACSIWEIIGQQSLFEGFLATEDYMTREQVDTLGILPPEWWEKWSARHDKFHENGIPKNRQTLRTWADRFEDSIQVPREKRGMHVIEPGECEAIFSMLRPMLSFRPDDRPTAKQVLESDWMVKWALPEYYRVDGKSR</sequence>
<evidence type="ECO:0000256" key="7">
    <source>
        <dbReference type="ARBA" id="ARBA00047899"/>
    </source>
</evidence>
<evidence type="ECO:0000313" key="11">
    <source>
        <dbReference type="EMBL" id="PWY94480.1"/>
    </source>
</evidence>
<dbReference type="InterPro" id="IPR017441">
    <property type="entry name" value="Protein_kinase_ATP_BS"/>
</dbReference>
<dbReference type="PROSITE" id="PS50011">
    <property type="entry name" value="PROTEIN_KINASE_DOM"/>
    <property type="match status" value="1"/>
</dbReference>
<dbReference type="EC" id="2.7.11.1" evidence="1"/>
<organism evidence="11 12">
    <name type="scientific">Aspergillus sclerotioniger CBS 115572</name>
    <dbReference type="NCBI Taxonomy" id="1450535"/>
    <lineage>
        <taxon>Eukaryota</taxon>
        <taxon>Fungi</taxon>
        <taxon>Dikarya</taxon>
        <taxon>Ascomycota</taxon>
        <taxon>Pezizomycotina</taxon>
        <taxon>Eurotiomycetes</taxon>
        <taxon>Eurotiomycetidae</taxon>
        <taxon>Eurotiales</taxon>
        <taxon>Aspergillaceae</taxon>
        <taxon>Aspergillus</taxon>
        <taxon>Aspergillus subgen. Circumdati</taxon>
    </lineage>
</organism>
<dbReference type="GO" id="GO:0005524">
    <property type="term" value="F:ATP binding"/>
    <property type="evidence" value="ECO:0007669"/>
    <property type="project" value="UniProtKB-UniRule"/>
</dbReference>
<dbReference type="InterPro" id="IPR051334">
    <property type="entry name" value="SRPK"/>
</dbReference>
<proteinExistence type="predicted"/>
<dbReference type="InterPro" id="IPR011009">
    <property type="entry name" value="Kinase-like_dom_sf"/>
</dbReference>
<dbReference type="Gene3D" id="1.10.510.10">
    <property type="entry name" value="Transferase(Phosphotransferase) domain 1"/>
    <property type="match status" value="1"/>
</dbReference>
<protein>
    <recommendedName>
        <fullName evidence="1">non-specific serine/threonine protein kinase</fullName>
        <ecNumber evidence="1">2.7.11.1</ecNumber>
    </recommendedName>
</protein>
<dbReference type="Pfam" id="PF00069">
    <property type="entry name" value="Pkinase"/>
    <property type="match status" value="1"/>
</dbReference>
<dbReference type="SUPFAM" id="SSF56112">
    <property type="entry name" value="Protein kinase-like (PK-like)"/>
    <property type="match status" value="1"/>
</dbReference>
<dbReference type="Proteomes" id="UP000246702">
    <property type="component" value="Unassembled WGS sequence"/>
</dbReference>
<comment type="caution">
    <text evidence="11">The sequence shown here is derived from an EMBL/GenBank/DDBJ whole genome shotgun (WGS) entry which is preliminary data.</text>
</comment>
<keyword evidence="2" id="KW-0723">Serine/threonine-protein kinase</keyword>
<evidence type="ECO:0000313" key="12">
    <source>
        <dbReference type="Proteomes" id="UP000246702"/>
    </source>
</evidence>
<evidence type="ECO:0000256" key="2">
    <source>
        <dbReference type="ARBA" id="ARBA00022527"/>
    </source>
</evidence>
<dbReference type="PANTHER" id="PTHR47634:SF9">
    <property type="entry name" value="PROTEIN KINASE DOMAIN-CONTAINING PROTEIN-RELATED"/>
    <property type="match status" value="1"/>
</dbReference>
<dbReference type="Gene3D" id="3.30.200.20">
    <property type="entry name" value="Phosphorylase Kinase, domain 1"/>
    <property type="match status" value="1"/>
</dbReference>
<feature type="domain" description="Protein kinase" evidence="10">
    <location>
        <begin position="142"/>
        <end position="510"/>
    </location>
</feature>
<reference evidence="11 12" key="1">
    <citation type="submission" date="2016-12" db="EMBL/GenBank/DDBJ databases">
        <title>The genomes of Aspergillus section Nigri reveals drivers in fungal speciation.</title>
        <authorList>
            <consortium name="DOE Joint Genome Institute"/>
            <person name="Vesth T.C."/>
            <person name="Nybo J."/>
            <person name="Theobald S."/>
            <person name="Brandl J."/>
            <person name="Frisvad J.C."/>
            <person name="Nielsen K.F."/>
            <person name="Lyhne E.K."/>
            <person name="Kogle M.E."/>
            <person name="Kuo A."/>
            <person name="Riley R."/>
            <person name="Clum A."/>
            <person name="Nolan M."/>
            <person name="Lipzen A."/>
            <person name="Salamov A."/>
            <person name="Henrissat B."/>
            <person name="Wiebenga A."/>
            <person name="De Vries R.P."/>
            <person name="Grigoriev I.V."/>
            <person name="Mortensen U.H."/>
            <person name="Andersen M.R."/>
            <person name="Baker S.E."/>
        </authorList>
    </citation>
    <scope>NUCLEOTIDE SEQUENCE [LARGE SCALE GENOMIC DNA]</scope>
    <source>
        <strain evidence="11 12">CBS 115572</strain>
    </source>
</reference>
<dbReference type="GO" id="GO:0000245">
    <property type="term" value="P:spliceosomal complex assembly"/>
    <property type="evidence" value="ECO:0007669"/>
    <property type="project" value="TreeGrafter"/>
</dbReference>
<keyword evidence="6 9" id="KW-0067">ATP-binding</keyword>
<comment type="catalytic activity">
    <reaction evidence="8">
        <text>L-seryl-[protein] + ATP = O-phospho-L-seryl-[protein] + ADP + H(+)</text>
        <dbReference type="Rhea" id="RHEA:17989"/>
        <dbReference type="Rhea" id="RHEA-COMP:9863"/>
        <dbReference type="Rhea" id="RHEA-COMP:11604"/>
        <dbReference type="ChEBI" id="CHEBI:15378"/>
        <dbReference type="ChEBI" id="CHEBI:29999"/>
        <dbReference type="ChEBI" id="CHEBI:30616"/>
        <dbReference type="ChEBI" id="CHEBI:83421"/>
        <dbReference type="ChEBI" id="CHEBI:456216"/>
        <dbReference type="EC" id="2.7.11.1"/>
    </reaction>
</comment>
<evidence type="ECO:0000256" key="4">
    <source>
        <dbReference type="ARBA" id="ARBA00022741"/>
    </source>
</evidence>
<keyword evidence="3" id="KW-0808">Transferase</keyword>
<name>A0A317XD62_9EURO</name>
<evidence type="ECO:0000256" key="8">
    <source>
        <dbReference type="ARBA" id="ARBA00048679"/>
    </source>
</evidence>
<dbReference type="SMART" id="SM00220">
    <property type="entry name" value="S_TKc"/>
    <property type="match status" value="1"/>
</dbReference>
<evidence type="ECO:0000256" key="9">
    <source>
        <dbReference type="PROSITE-ProRule" id="PRU10141"/>
    </source>
</evidence>
<feature type="binding site" evidence="9">
    <location>
        <position position="171"/>
    </location>
    <ligand>
        <name>ATP</name>
        <dbReference type="ChEBI" id="CHEBI:30616"/>
    </ligand>
</feature>
<dbReference type="RefSeq" id="XP_025471241.1">
    <property type="nucleotide sequence ID" value="XM_025614331.1"/>
</dbReference>
<dbReference type="GO" id="GO:0004674">
    <property type="term" value="F:protein serine/threonine kinase activity"/>
    <property type="evidence" value="ECO:0007669"/>
    <property type="project" value="UniProtKB-KW"/>
</dbReference>
<evidence type="ECO:0000256" key="6">
    <source>
        <dbReference type="ARBA" id="ARBA00022840"/>
    </source>
</evidence>
<dbReference type="PANTHER" id="PTHR47634">
    <property type="entry name" value="PROTEIN KINASE DOMAIN-CONTAINING PROTEIN-RELATED"/>
    <property type="match status" value="1"/>
</dbReference>
<accession>A0A317XD62</accession>
<dbReference type="InterPro" id="IPR000719">
    <property type="entry name" value="Prot_kinase_dom"/>
</dbReference>